<evidence type="ECO:0000313" key="19">
    <source>
        <dbReference type="Proteomes" id="UP001277471"/>
    </source>
</evidence>
<evidence type="ECO:0000256" key="6">
    <source>
        <dbReference type="ARBA" id="ARBA00022741"/>
    </source>
</evidence>
<dbReference type="EC" id="6.1.1.3" evidence="13"/>
<dbReference type="Pfam" id="PF00587">
    <property type="entry name" value="tRNA-synt_2b"/>
    <property type="match status" value="1"/>
</dbReference>
<dbReference type="InterPro" id="IPR002314">
    <property type="entry name" value="aa-tRNA-synt_IIb"/>
</dbReference>
<keyword evidence="11 13" id="KW-0030">Aminoacyl-tRNA synthetase</keyword>
<evidence type="ECO:0000256" key="7">
    <source>
        <dbReference type="ARBA" id="ARBA00022833"/>
    </source>
</evidence>
<dbReference type="GO" id="GO:0004829">
    <property type="term" value="F:threonine-tRNA ligase activity"/>
    <property type="evidence" value="ECO:0007669"/>
    <property type="project" value="UniProtKB-UniRule"/>
</dbReference>
<dbReference type="Gene3D" id="3.40.50.800">
    <property type="entry name" value="Anticodon-binding domain"/>
    <property type="match status" value="1"/>
</dbReference>
<keyword evidence="3 13" id="KW-0820">tRNA-binding</keyword>
<evidence type="ECO:0000256" key="4">
    <source>
        <dbReference type="ARBA" id="ARBA00022598"/>
    </source>
</evidence>
<comment type="caution">
    <text evidence="13">Lacks conserved residue(s) required for the propagation of feature annotation.</text>
</comment>
<name>A0A0P0EAG9_AZOBR</name>
<evidence type="ECO:0000256" key="11">
    <source>
        <dbReference type="ARBA" id="ARBA00023146"/>
    </source>
</evidence>
<proteinExistence type="inferred from homology"/>
<feature type="binding site" evidence="13">
    <location>
        <position position="343"/>
    </location>
    <ligand>
        <name>Zn(2+)</name>
        <dbReference type="ChEBI" id="CHEBI:29105"/>
        <note>catalytic</note>
    </ligand>
</feature>
<dbReference type="EMBL" id="JAWXYC010000004">
    <property type="protein sequence ID" value="MDX5953101.1"/>
    <property type="molecule type" value="Genomic_DNA"/>
</dbReference>
<dbReference type="PROSITE" id="PS50862">
    <property type="entry name" value="AA_TRNA_LIGASE_II"/>
    <property type="match status" value="1"/>
</dbReference>
<evidence type="ECO:0000256" key="12">
    <source>
        <dbReference type="ARBA" id="ARBA00049515"/>
    </source>
</evidence>
<dbReference type="RefSeq" id="WP_035675722.1">
    <property type="nucleotide sequence ID" value="NZ_CP012914.1"/>
</dbReference>
<evidence type="ECO:0000256" key="3">
    <source>
        <dbReference type="ARBA" id="ARBA00022555"/>
    </source>
</evidence>
<dbReference type="InterPro" id="IPR033728">
    <property type="entry name" value="ThrRS_core"/>
</dbReference>
<dbReference type="FunFam" id="3.10.20.30:FF:000005">
    <property type="entry name" value="Threonine--tRNA ligase"/>
    <property type="match status" value="1"/>
</dbReference>
<evidence type="ECO:0000256" key="8">
    <source>
        <dbReference type="ARBA" id="ARBA00022840"/>
    </source>
</evidence>
<evidence type="ECO:0000256" key="2">
    <source>
        <dbReference type="ARBA" id="ARBA00022490"/>
    </source>
</evidence>
<organism evidence="17 18">
    <name type="scientific">Azospirillum brasilense</name>
    <dbReference type="NCBI Taxonomy" id="192"/>
    <lineage>
        <taxon>Bacteria</taxon>
        <taxon>Pseudomonadati</taxon>
        <taxon>Pseudomonadota</taxon>
        <taxon>Alphaproteobacteria</taxon>
        <taxon>Rhodospirillales</taxon>
        <taxon>Azospirillaceae</taxon>
        <taxon>Azospirillum</taxon>
    </lineage>
</organism>
<dbReference type="InterPro" id="IPR045864">
    <property type="entry name" value="aa-tRNA-synth_II/BPL/LPL"/>
</dbReference>
<evidence type="ECO:0000313" key="18">
    <source>
        <dbReference type="Proteomes" id="UP000298774"/>
    </source>
</evidence>
<dbReference type="AlphaFoldDB" id="A0A0P0EAG9"/>
<dbReference type="SMART" id="SM00863">
    <property type="entry name" value="tRNA_SAD"/>
    <property type="match status" value="1"/>
</dbReference>
<keyword evidence="5 13" id="KW-0479">Metal-binding</keyword>
<dbReference type="InterPro" id="IPR006195">
    <property type="entry name" value="aa-tRNA-synth_II"/>
</dbReference>
<evidence type="ECO:0000259" key="15">
    <source>
        <dbReference type="PROSITE" id="PS51880"/>
    </source>
</evidence>
<dbReference type="InterPro" id="IPR012675">
    <property type="entry name" value="Beta-grasp_dom_sf"/>
</dbReference>
<keyword evidence="8 13" id="KW-0067">ATP-binding</keyword>
<accession>A0A0P0EAG9</accession>
<gene>
    <name evidence="13 17" type="primary">thrS</name>
    <name evidence="17" type="ORF">D3868_11110</name>
    <name evidence="16" type="ORF">SIM66_18145</name>
</gene>
<comment type="subunit">
    <text evidence="13">Homodimer.</text>
</comment>
<dbReference type="Gene3D" id="3.30.980.10">
    <property type="entry name" value="Threonyl-trna Synthetase, Chain A, domain 2"/>
    <property type="match status" value="1"/>
</dbReference>
<keyword evidence="9 13" id="KW-0694">RNA-binding</keyword>
<dbReference type="PANTHER" id="PTHR11451:SF44">
    <property type="entry name" value="THREONINE--TRNA LIGASE, CHLOROPLASTIC_MITOCHONDRIAL 2"/>
    <property type="match status" value="1"/>
</dbReference>
<dbReference type="InterPro" id="IPR004095">
    <property type="entry name" value="TGS"/>
</dbReference>
<feature type="binding site" evidence="13">
    <location>
        <position position="394"/>
    </location>
    <ligand>
        <name>Zn(2+)</name>
        <dbReference type="ChEBI" id="CHEBI:29105"/>
        <note>catalytic</note>
    </ligand>
</feature>
<dbReference type="NCBIfam" id="TIGR00418">
    <property type="entry name" value="thrS"/>
    <property type="match status" value="1"/>
</dbReference>
<dbReference type="GO" id="GO:0005737">
    <property type="term" value="C:cytoplasm"/>
    <property type="evidence" value="ECO:0007669"/>
    <property type="project" value="UniProtKB-SubCell"/>
</dbReference>
<evidence type="ECO:0000313" key="16">
    <source>
        <dbReference type="EMBL" id="MDX5953101.1"/>
    </source>
</evidence>
<dbReference type="GeneID" id="56450302"/>
<keyword evidence="2 13" id="KW-0963">Cytoplasm</keyword>
<reference evidence="17 18" key="1">
    <citation type="submission" date="2018-09" db="EMBL/GenBank/DDBJ databases">
        <title>Whole genome based analysis of evolution and adaptive divergence in Indian and Brazilian strains of Azospirillum brasilense.</title>
        <authorList>
            <person name="Singh C."/>
            <person name="Tripathi A.K."/>
        </authorList>
    </citation>
    <scope>NUCLEOTIDE SEQUENCE [LARGE SCALE GENOMIC DNA]</scope>
    <source>
        <strain evidence="17 18">MTCC4038</strain>
    </source>
</reference>
<evidence type="ECO:0000313" key="17">
    <source>
        <dbReference type="EMBL" id="QCO09536.1"/>
    </source>
</evidence>
<dbReference type="PROSITE" id="PS51880">
    <property type="entry name" value="TGS"/>
    <property type="match status" value="1"/>
</dbReference>
<dbReference type="InterPro" id="IPR004154">
    <property type="entry name" value="Anticodon-bd"/>
</dbReference>
<feature type="domain" description="TGS" evidence="15">
    <location>
        <begin position="1"/>
        <end position="68"/>
    </location>
</feature>
<dbReference type="PANTHER" id="PTHR11451">
    <property type="entry name" value="THREONINE-TRNA LIGASE"/>
    <property type="match status" value="1"/>
</dbReference>
<keyword evidence="10 13" id="KW-0648">Protein biosynthesis</keyword>
<dbReference type="Proteomes" id="UP001277471">
    <property type="component" value="Unassembled WGS sequence"/>
</dbReference>
<evidence type="ECO:0000259" key="14">
    <source>
        <dbReference type="PROSITE" id="PS50862"/>
    </source>
</evidence>
<dbReference type="InterPro" id="IPR036621">
    <property type="entry name" value="Anticodon-bd_dom_sf"/>
</dbReference>
<dbReference type="Proteomes" id="UP000298774">
    <property type="component" value="Chromosome"/>
</dbReference>
<dbReference type="EMBL" id="CP032339">
    <property type="protein sequence ID" value="QCO09536.1"/>
    <property type="molecule type" value="Genomic_DNA"/>
</dbReference>
<dbReference type="Gene3D" id="3.30.930.10">
    <property type="entry name" value="Bira Bifunctional Protein, Domain 2"/>
    <property type="match status" value="1"/>
</dbReference>
<dbReference type="InterPro" id="IPR018163">
    <property type="entry name" value="Thr/Ala-tRNA-synth_IIc_edit"/>
</dbReference>
<comment type="similarity">
    <text evidence="1 13">Belongs to the class-II aminoacyl-tRNA synthetase family.</text>
</comment>
<dbReference type="InterPro" id="IPR012947">
    <property type="entry name" value="tRNA_SAD"/>
</dbReference>
<dbReference type="Gene3D" id="3.10.20.30">
    <property type="match status" value="1"/>
</dbReference>
<comment type="catalytic activity">
    <reaction evidence="12 13">
        <text>tRNA(Thr) + L-threonine + ATP = L-threonyl-tRNA(Thr) + AMP + diphosphate + H(+)</text>
        <dbReference type="Rhea" id="RHEA:24624"/>
        <dbReference type="Rhea" id="RHEA-COMP:9670"/>
        <dbReference type="Rhea" id="RHEA-COMP:9704"/>
        <dbReference type="ChEBI" id="CHEBI:15378"/>
        <dbReference type="ChEBI" id="CHEBI:30616"/>
        <dbReference type="ChEBI" id="CHEBI:33019"/>
        <dbReference type="ChEBI" id="CHEBI:57926"/>
        <dbReference type="ChEBI" id="CHEBI:78442"/>
        <dbReference type="ChEBI" id="CHEBI:78534"/>
        <dbReference type="ChEBI" id="CHEBI:456215"/>
        <dbReference type="EC" id="6.1.1.3"/>
    </reaction>
</comment>
<dbReference type="CDD" id="cd00860">
    <property type="entry name" value="ThrRS_anticodon"/>
    <property type="match status" value="1"/>
</dbReference>
<feature type="binding site" evidence="13">
    <location>
        <position position="520"/>
    </location>
    <ligand>
        <name>Zn(2+)</name>
        <dbReference type="ChEBI" id="CHEBI:29105"/>
        <note>catalytic</note>
    </ligand>
</feature>
<evidence type="ECO:0000256" key="13">
    <source>
        <dbReference type="HAMAP-Rule" id="MF_00184"/>
    </source>
</evidence>
<dbReference type="GO" id="GO:0000049">
    <property type="term" value="F:tRNA binding"/>
    <property type="evidence" value="ECO:0007669"/>
    <property type="project" value="UniProtKB-KW"/>
</dbReference>
<dbReference type="PRINTS" id="PR01047">
    <property type="entry name" value="TRNASYNTHTHR"/>
</dbReference>
<dbReference type="SUPFAM" id="SSF55681">
    <property type="entry name" value="Class II aaRS and biotin synthetases"/>
    <property type="match status" value="1"/>
</dbReference>
<dbReference type="Pfam" id="PF07973">
    <property type="entry name" value="tRNA_SAD"/>
    <property type="match status" value="1"/>
</dbReference>
<dbReference type="SUPFAM" id="SSF52954">
    <property type="entry name" value="Class II aaRS ABD-related"/>
    <property type="match status" value="1"/>
</dbReference>
<dbReference type="CDD" id="cd00771">
    <property type="entry name" value="ThrRS_core"/>
    <property type="match status" value="1"/>
</dbReference>
<keyword evidence="7 13" id="KW-0862">Zinc</keyword>
<dbReference type="FunFam" id="3.40.50.800:FF:000001">
    <property type="entry name" value="Threonine--tRNA ligase"/>
    <property type="match status" value="1"/>
</dbReference>
<protein>
    <recommendedName>
        <fullName evidence="13">Threonine--tRNA ligase</fullName>
        <ecNumber evidence="13">6.1.1.3</ecNumber>
    </recommendedName>
    <alternativeName>
        <fullName evidence="13">Threonyl-tRNA synthetase</fullName>
        <shortName evidence="13">ThrRS</shortName>
    </alternativeName>
</protein>
<dbReference type="FunFam" id="3.30.930.10:FF:000002">
    <property type="entry name" value="Threonine--tRNA ligase"/>
    <property type="match status" value="1"/>
</dbReference>
<dbReference type="InterPro" id="IPR012676">
    <property type="entry name" value="TGS-like"/>
</dbReference>
<dbReference type="FunFam" id="3.30.980.10:FF:000005">
    <property type="entry name" value="Threonyl-tRNA synthetase, mitochondrial"/>
    <property type="match status" value="1"/>
</dbReference>
<comment type="subcellular location">
    <subcellularLocation>
        <location evidence="13">Cytoplasm</location>
    </subcellularLocation>
</comment>
<keyword evidence="19" id="KW-1185">Reference proteome</keyword>
<evidence type="ECO:0000256" key="1">
    <source>
        <dbReference type="ARBA" id="ARBA00008226"/>
    </source>
</evidence>
<evidence type="ECO:0000256" key="9">
    <source>
        <dbReference type="ARBA" id="ARBA00022884"/>
    </source>
</evidence>
<keyword evidence="4 13" id="KW-0436">Ligase</keyword>
<dbReference type="GO" id="GO:0046872">
    <property type="term" value="F:metal ion binding"/>
    <property type="evidence" value="ECO:0007669"/>
    <property type="project" value="UniProtKB-KW"/>
</dbReference>
<dbReference type="Gene3D" id="3.30.54.20">
    <property type="match status" value="1"/>
</dbReference>
<dbReference type="Pfam" id="PF02824">
    <property type="entry name" value="TGS"/>
    <property type="match status" value="1"/>
</dbReference>
<comment type="cofactor">
    <cofactor evidence="13">
        <name>Zn(2+)</name>
        <dbReference type="ChEBI" id="CHEBI:29105"/>
    </cofactor>
    <text evidence="13">Binds 1 zinc ion per subunit.</text>
</comment>
<keyword evidence="6 13" id="KW-0547">Nucleotide-binding</keyword>
<dbReference type="SUPFAM" id="SSF81271">
    <property type="entry name" value="TGS-like"/>
    <property type="match status" value="1"/>
</dbReference>
<sequence>MVTSVTSNIAITLPDGSVREFDRPVTGLEIAQSIGPRLAKDALAVKLDGEVKDLTTTVTTNAKIEIVTRSHPDALEVIRHDAAHVLADAVQKLYPGTQVTIGPAIANGFYYDFAREEPFTPDDLQKIEAKMREIVAKDVPIVREVWTRDDAVAYFKKLGEHYKAELIEAIPADQDISVYRQDDWLDLCRGPHAPTTGKVGNGFKLMKVAGAYWRGDSRNPMLQRIYGTAWRDEKELKAYLHQLEEAEKRDHRRLGKELDLFHVQEEAVGSVFWHPKGWTLFRTLETYIRTKLSQADYVEVKTPQLIDSSLFKASGHWDMYGDNMFKVSADDGEKMLGIKPMNCPGHVQIFKHGLRSYRDLPIRMAEFGACHRNEPSGALHGILRVRAFTQDDAHIFCTEDQVASEAAEYFKLQLGVYRDLGFDKIAVKLALRPDVRTGSDDLWDRAEGALRQALDAAGLEYEDLPGEGAFYGPKVEFHLTDAIGRTWQCGTLQYDPNLPERLDASYIGEDGARHRPVMLHRAILGSLERFIGMLIEHYAGKFPMWLAPVQAVVCTITNEADGYGQEVVSLLKRRGIRAELDTRNEKINLKVREHSLQKVPVLVVVGKREAEERTVALRTLGGKDQEVLALDAALNKLSEEARSPAGAAAFDSPF</sequence>
<dbReference type="InterPro" id="IPR002320">
    <property type="entry name" value="Thr-tRNA-ligase_IIa"/>
</dbReference>
<dbReference type="CDD" id="cd01667">
    <property type="entry name" value="TGS_ThrRS"/>
    <property type="match status" value="1"/>
</dbReference>
<dbReference type="KEGG" id="abf:AMK58_03020"/>
<reference evidence="16 19" key="2">
    <citation type="submission" date="2023-11" db="EMBL/GenBank/DDBJ databases">
        <title>MicrobeMod: A computational toolkit for identifying prokaryotic methylation and restriction-modification with nanopore sequencing.</title>
        <authorList>
            <person name="Crits-Christoph A."/>
            <person name="Kang S.C."/>
            <person name="Lee H."/>
            <person name="Ostrov N."/>
        </authorList>
    </citation>
    <scope>NUCLEOTIDE SEQUENCE [LARGE SCALE GENOMIC DNA]</scope>
    <source>
        <strain evidence="16 19">ATCC 29145</strain>
    </source>
</reference>
<evidence type="ECO:0000256" key="5">
    <source>
        <dbReference type="ARBA" id="ARBA00022723"/>
    </source>
</evidence>
<dbReference type="HAMAP" id="MF_00184">
    <property type="entry name" value="Thr_tRNA_synth"/>
    <property type="match status" value="1"/>
</dbReference>
<dbReference type="GO" id="GO:0005524">
    <property type="term" value="F:ATP binding"/>
    <property type="evidence" value="ECO:0007669"/>
    <property type="project" value="UniProtKB-UniRule"/>
</dbReference>
<dbReference type="GO" id="GO:0006435">
    <property type="term" value="P:threonyl-tRNA aminoacylation"/>
    <property type="evidence" value="ECO:0007669"/>
    <property type="project" value="UniProtKB-UniRule"/>
</dbReference>
<evidence type="ECO:0000256" key="10">
    <source>
        <dbReference type="ARBA" id="ARBA00022917"/>
    </source>
</evidence>
<dbReference type="Pfam" id="PF03129">
    <property type="entry name" value="HGTP_anticodon"/>
    <property type="match status" value="1"/>
</dbReference>
<dbReference type="InterPro" id="IPR047246">
    <property type="entry name" value="ThrRS_anticodon"/>
</dbReference>
<feature type="domain" description="Aminoacyl-transfer RNA synthetases class-II family profile" evidence="14">
    <location>
        <begin position="250"/>
        <end position="543"/>
    </location>
</feature>
<dbReference type="SUPFAM" id="SSF55186">
    <property type="entry name" value="ThrRS/AlaRS common domain"/>
    <property type="match status" value="1"/>
</dbReference>
<dbReference type="FunFam" id="3.30.54.20:FF:000002">
    <property type="entry name" value="Threonine--tRNA ligase"/>
    <property type="match status" value="1"/>
</dbReference>